<dbReference type="EMBL" id="LKHV02000001">
    <property type="protein sequence ID" value="MCS5709649.1"/>
    <property type="molecule type" value="Genomic_DNA"/>
</dbReference>
<dbReference type="AlphaFoldDB" id="A0A0Q9YE29"/>
<dbReference type="InterPro" id="IPR025392">
    <property type="entry name" value="DUF4124"/>
</dbReference>
<evidence type="ECO:0000313" key="4">
    <source>
        <dbReference type="EMBL" id="MCS5709649.1"/>
    </source>
</evidence>
<dbReference type="Proteomes" id="UP000051494">
    <property type="component" value="Unassembled WGS sequence"/>
</dbReference>
<dbReference type="STRING" id="437022.CC99x_01214"/>
<evidence type="ECO:0000313" key="3">
    <source>
        <dbReference type="EMBL" id="KRG18733.1"/>
    </source>
</evidence>
<dbReference type="Pfam" id="PF13511">
    <property type="entry name" value="DUF4124"/>
    <property type="match status" value="1"/>
</dbReference>
<sequence length="183" mass="20542">MQNFMLSTLILIFSFSVYASSVPIYKSKDEKGNISYSDKKATSQNEALHLPPLSTYTSPSLPVDSSDNNAAPLLPIKTSVQAYKMVFIAPKNDHIFTHEIDSIEISLLLEPSLQADDRIILKANGNALGGFRDNPNFKIDRLDRGSYKLQAFVYSKSNLQKPKGQTEIITIYQIREMIRKKAP</sequence>
<comment type="caution">
    <text evidence="3">The sequence shown here is derived from an EMBL/GenBank/DDBJ whole genome shotgun (WGS) entry which is preliminary data.</text>
</comment>
<evidence type="ECO:0000313" key="5">
    <source>
        <dbReference type="Proteomes" id="UP000051494"/>
    </source>
</evidence>
<reference evidence="4" key="3">
    <citation type="submission" date="2021-06" db="EMBL/GenBank/DDBJ databases">
        <title>Genomic Description and Analysis of Intracellular Bacteria, Candidatus Berkiella cookevillensis and Candidatus Berkiella aquae.</title>
        <authorList>
            <person name="Kidane D.T."/>
            <person name="Mehari Y.T."/>
            <person name="Rice F.C."/>
            <person name="Arivett B.A."/>
            <person name="Farone A.L."/>
            <person name="Berk S.G."/>
            <person name="Farone M.B."/>
        </authorList>
    </citation>
    <scope>NUCLEOTIDE SEQUENCE</scope>
    <source>
        <strain evidence="4">CC99</strain>
    </source>
</reference>
<evidence type="ECO:0000256" key="1">
    <source>
        <dbReference type="SAM" id="SignalP"/>
    </source>
</evidence>
<proteinExistence type="predicted"/>
<feature type="chain" id="PRO_5043129641" evidence="1">
    <location>
        <begin position="20"/>
        <end position="183"/>
    </location>
</feature>
<protein>
    <submittedName>
        <fullName evidence="4">DUF4124 domain-containing protein</fullName>
    </submittedName>
</protein>
<reference evidence="4" key="2">
    <citation type="journal article" date="2016" name="Genome Announc.">
        <title>Draft Genome Sequences of Two Novel Amoeba-Resistant Intranuclear Bacteria, 'Candidatus Berkiella cookevillensis' and 'Candidatus Berkiella aquae'.</title>
        <authorList>
            <person name="Mehari Y.T."/>
            <person name="Arivett B.A."/>
            <person name="Farone A.L."/>
            <person name="Gunderson J.H."/>
            <person name="Farone M.B."/>
        </authorList>
    </citation>
    <scope>NUCLEOTIDE SEQUENCE</scope>
    <source>
        <strain evidence="4">CC99</strain>
    </source>
</reference>
<evidence type="ECO:0000259" key="2">
    <source>
        <dbReference type="Pfam" id="PF13511"/>
    </source>
</evidence>
<feature type="signal peptide" evidence="1">
    <location>
        <begin position="1"/>
        <end position="19"/>
    </location>
</feature>
<feature type="domain" description="DUF4124" evidence="2">
    <location>
        <begin position="19"/>
        <end position="60"/>
    </location>
</feature>
<reference evidence="3" key="1">
    <citation type="submission" date="2015-09" db="EMBL/GenBank/DDBJ databases">
        <title>Draft Genome Sequences of Two Novel Amoeba-resistant Intranuclear Bacteria, Candidatus Berkiella cookevillensis and Candidatus Berkiella aquae.</title>
        <authorList>
            <person name="Mehari Y.T."/>
            <person name="Arivett B.A."/>
            <person name="Farone A.L."/>
            <person name="Gunderson J.H."/>
            <person name="Farone M.B."/>
        </authorList>
    </citation>
    <scope>NUCLEOTIDE SEQUENCE [LARGE SCALE GENOMIC DNA]</scope>
    <source>
        <strain evidence="3">CC99</strain>
    </source>
</reference>
<keyword evidence="5" id="KW-1185">Reference proteome</keyword>
<organism evidence="3">
    <name type="scientific">Candidatus Berkiella cookevillensis</name>
    <dbReference type="NCBI Taxonomy" id="437022"/>
    <lineage>
        <taxon>Bacteria</taxon>
        <taxon>Pseudomonadati</taxon>
        <taxon>Pseudomonadota</taxon>
        <taxon>Gammaproteobacteria</taxon>
        <taxon>Candidatus Berkiellales</taxon>
        <taxon>Candidatus Berkiellaceae</taxon>
        <taxon>Candidatus Berkiella</taxon>
    </lineage>
</organism>
<dbReference type="EMBL" id="LKHV01000005">
    <property type="protein sequence ID" value="KRG18733.1"/>
    <property type="molecule type" value="Genomic_DNA"/>
</dbReference>
<dbReference type="RefSeq" id="WP_057624324.1">
    <property type="nucleotide sequence ID" value="NZ_LKHV02000001.1"/>
</dbReference>
<gene>
    <name evidence="3" type="ORF">CC99x_01214</name>
    <name evidence="4" type="ORF">CC99x_012155</name>
</gene>
<keyword evidence="1" id="KW-0732">Signal</keyword>
<name>A0A0Q9YE29_9GAMM</name>
<accession>A0A0Q9YE29</accession>